<dbReference type="Proteomes" id="UP000515743">
    <property type="component" value="Chromosome"/>
</dbReference>
<accession>A0A7G7CRS2</accession>
<evidence type="ECO:0000313" key="2">
    <source>
        <dbReference type="Proteomes" id="UP000515743"/>
    </source>
</evidence>
<dbReference type="KEGG" id="cik:H0194_04745"/>
<organism evidence="1 2">
    <name type="scientific">Corynebacterium incognita</name>
    <dbReference type="NCBI Taxonomy" id="2754725"/>
    <lineage>
        <taxon>Bacteria</taxon>
        <taxon>Bacillati</taxon>
        <taxon>Actinomycetota</taxon>
        <taxon>Actinomycetes</taxon>
        <taxon>Mycobacteriales</taxon>
        <taxon>Corynebacteriaceae</taxon>
        <taxon>Corynebacterium</taxon>
    </lineage>
</organism>
<gene>
    <name evidence="1" type="ORF">H0194_04745</name>
</gene>
<dbReference type="RefSeq" id="WP_185176661.1">
    <property type="nucleotide sequence ID" value="NZ_CP059404.1"/>
</dbReference>
<keyword evidence="2" id="KW-1185">Reference proteome</keyword>
<dbReference type="EMBL" id="CP059404">
    <property type="protein sequence ID" value="QNE90288.1"/>
    <property type="molecule type" value="Genomic_DNA"/>
</dbReference>
<sequence>MARNYGKIAYHHWTDPNFTQLTHTAQWLYLLAHTHPSITWAGVIEYRPHKLQALNTNLTAQDIQQAAQELHNHGWLLIDPDTEEALITTYYTDLVYLRQVNLGVSIARDLRLLASQKLHNHIRNQLTTIHNQHPHLAGLQNPELLAYMYPHQP</sequence>
<reference evidence="1 2" key="1">
    <citation type="submission" date="2020-07" db="EMBL/GenBank/DDBJ databases">
        <title>Complete genome and description of Corynebacterium incognita strain Marseille-Q3630 sp. nov.</title>
        <authorList>
            <person name="Boxberger M."/>
        </authorList>
    </citation>
    <scope>NUCLEOTIDE SEQUENCE [LARGE SCALE GENOMIC DNA]</scope>
    <source>
        <strain evidence="1 2">Marseille-Q3630</strain>
    </source>
</reference>
<protein>
    <submittedName>
        <fullName evidence="1">Uncharacterized protein</fullName>
    </submittedName>
</protein>
<evidence type="ECO:0000313" key="1">
    <source>
        <dbReference type="EMBL" id="QNE90288.1"/>
    </source>
</evidence>
<name>A0A7G7CRS2_9CORY</name>
<proteinExistence type="predicted"/>
<dbReference type="AlphaFoldDB" id="A0A7G7CRS2"/>